<dbReference type="PANTHER" id="PTHR32089:SF112">
    <property type="entry name" value="LYSOZYME-LIKE PROTEIN-RELATED"/>
    <property type="match status" value="1"/>
</dbReference>
<feature type="coiled-coil region" evidence="4">
    <location>
        <begin position="381"/>
        <end position="415"/>
    </location>
</feature>
<dbReference type="GO" id="GO:0004888">
    <property type="term" value="F:transmembrane signaling receptor activity"/>
    <property type="evidence" value="ECO:0007669"/>
    <property type="project" value="InterPro"/>
</dbReference>
<comment type="similarity">
    <text evidence="2">Belongs to the methyl-accepting chemotaxis (MCP) protein family.</text>
</comment>
<feature type="transmembrane region" description="Helical" evidence="5">
    <location>
        <begin position="310"/>
        <end position="336"/>
    </location>
</feature>
<dbReference type="GO" id="GO:0007165">
    <property type="term" value="P:signal transduction"/>
    <property type="evidence" value="ECO:0007669"/>
    <property type="project" value="UniProtKB-KW"/>
</dbReference>
<organism evidence="9 10">
    <name type="scientific">Methylobacterium oryzihabitans</name>
    <dbReference type="NCBI Taxonomy" id="2499852"/>
    <lineage>
        <taxon>Bacteria</taxon>
        <taxon>Pseudomonadati</taxon>
        <taxon>Pseudomonadota</taxon>
        <taxon>Alphaproteobacteria</taxon>
        <taxon>Hyphomicrobiales</taxon>
        <taxon>Methylobacteriaceae</taxon>
        <taxon>Methylobacterium</taxon>
    </lineage>
</organism>
<evidence type="ECO:0000256" key="5">
    <source>
        <dbReference type="SAM" id="Phobius"/>
    </source>
</evidence>
<evidence type="ECO:0000313" key="10">
    <source>
        <dbReference type="Proteomes" id="UP000286997"/>
    </source>
</evidence>
<dbReference type="PROSITE" id="PS50111">
    <property type="entry name" value="CHEMOTAXIS_TRANSDUC_2"/>
    <property type="match status" value="1"/>
</dbReference>
<name>A0A3S3UC49_9HYPH</name>
<reference evidence="9 10" key="1">
    <citation type="submission" date="2019-01" db="EMBL/GenBank/DDBJ databases">
        <authorList>
            <person name="Chen W.-M."/>
        </authorList>
    </citation>
    <scope>NUCLEOTIDE SEQUENCE [LARGE SCALE GENOMIC DNA]</scope>
    <source>
        <strain evidence="9 10">TER-1</strain>
    </source>
</reference>
<accession>A0A3S3UC49</accession>
<evidence type="ECO:0000259" key="8">
    <source>
        <dbReference type="PROSITE" id="PS50906"/>
    </source>
</evidence>
<proteinExistence type="inferred from homology"/>
<dbReference type="InterPro" id="IPR004089">
    <property type="entry name" value="MCPsignal_dom"/>
</dbReference>
<dbReference type="InterPro" id="IPR003660">
    <property type="entry name" value="HAMP_dom"/>
</dbReference>
<dbReference type="PANTHER" id="PTHR32089">
    <property type="entry name" value="METHYL-ACCEPTING CHEMOTAXIS PROTEIN MCPB"/>
    <property type="match status" value="1"/>
</dbReference>
<sequence>MLILGTLRSRIVAVALIPCLAFAVVALLAVAERVAQSRDMHRLEALAGLAGRVGAVTHEVQRERGASSLFLNAQGAQFGDELAAQHRRTDAALAGLRTALGGLDGGGMGPGFDARAEALEQRLAGIAAQRRTVLALSSTPAESIAVYTATVEAGLAMVREVAQVAADPAVAARAAALSAFLALKEAAGQERAVHAGILASGRLDVAGARRLAAVAADQATNAGLFRAAAPPEQAAWLDAVETAAPAREVVRLRDRTLATIPGQALPSTDARGWFAVASQRVDALKEVEDRLAASLAGQAALARARADRAVLVWSGAALATLALALGLAVGLGAAVARPMTRMSAVLAAIGRGETDIAIPQGGPVEIRRLAAAAETFRDSVAEGHRNRAAREQAAVQEAERQRAAMREVADGFERAVGSVIGAVTAAATELQATAESMAGMAAGTAGRSAAVAGAAEAAASNVGTVAAAAEQLGASVQEIGRQVDGSTRLARQAVAEATQAGDLVRDLSGAVGRIGDVVGLISTIAGQTNLLALNATIEAARAGEAGRGFAVVAAEVKALANHTARATGEITAQIGRVQGSTDQAVAAIGGIVARIHEVDAVATSIAAAVEQQGAATQEIVRNVAQAAGGTTDVTHNIAGVAAAAEETGAAASQVLASASELSRQSEHLSAEVRDFLGAVRAA</sequence>
<keyword evidence="4" id="KW-0175">Coiled coil</keyword>
<protein>
    <submittedName>
        <fullName evidence="9">Methyl-accepting chemotaxis protein</fullName>
    </submittedName>
</protein>
<evidence type="ECO:0000256" key="3">
    <source>
        <dbReference type="PROSITE-ProRule" id="PRU00284"/>
    </source>
</evidence>
<dbReference type="SMART" id="SM00283">
    <property type="entry name" value="MA"/>
    <property type="match status" value="1"/>
</dbReference>
<dbReference type="Gene3D" id="6.10.340.10">
    <property type="match status" value="1"/>
</dbReference>
<keyword evidence="5" id="KW-1133">Transmembrane helix</keyword>
<feature type="domain" description="Methyl-accepting transducer" evidence="6">
    <location>
        <begin position="426"/>
        <end position="662"/>
    </location>
</feature>
<dbReference type="GO" id="GO:0006935">
    <property type="term" value="P:chemotaxis"/>
    <property type="evidence" value="ECO:0007669"/>
    <property type="project" value="InterPro"/>
</dbReference>
<dbReference type="PROSITE" id="PS50906">
    <property type="entry name" value="NIT"/>
    <property type="match status" value="1"/>
</dbReference>
<dbReference type="Gene3D" id="1.10.287.950">
    <property type="entry name" value="Methyl-accepting chemotaxis protein"/>
    <property type="match status" value="1"/>
</dbReference>
<dbReference type="Pfam" id="PF08376">
    <property type="entry name" value="NIT"/>
    <property type="match status" value="1"/>
</dbReference>
<gene>
    <name evidence="9" type="ORF">EOE48_04355</name>
</gene>
<evidence type="ECO:0000256" key="4">
    <source>
        <dbReference type="SAM" id="Coils"/>
    </source>
</evidence>
<keyword evidence="5" id="KW-0812">Transmembrane</keyword>
<dbReference type="GO" id="GO:0016020">
    <property type="term" value="C:membrane"/>
    <property type="evidence" value="ECO:0007669"/>
    <property type="project" value="InterPro"/>
</dbReference>
<feature type="domain" description="HAMP" evidence="7">
    <location>
        <begin position="333"/>
        <end position="385"/>
    </location>
</feature>
<dbReference type="SUPFAM" id="SSF58104">
    <property type="entry name" value="Methyl-accepting chemotaxis protein (MCP) signaling domain"/>
    <property type="match status" value="1"/>
</dbReference>
<dbReference type="InterPro" id="IPR010910">
    <property type="entry name" value="Nitrate/nitrite_sensing_bac"/>
</dbReference>
<dbReference type="Proteomes" id="UP000286997">
    <property type="component" value="Unassembled WGS sequence"/>
</dbReference>
<evidence type="ECO:0000259" key="7">
    <source>
        <dbReference type="PROSITE" id="PS50885"/>
    </source>
</evidence>
<dbReference type="RefSeq" id="WP_127727565.1">
    <property type="nucleotide sequence ID" value="NZ_SACP01000003.1"/>
</dbReference>
<evidence type="ECO:0000313" key="9">
    <source>
        <dbReference type="EMBL" id="RVU20590.1"/>
    </source>
</evidence>
<dbReference type="InterPro" id="IPR004090">
    <property type="entry name" value="Chemotax_Me-accpt_rcpt"/>
</dbReference>
<comment type="caution">
    <text evidence="9">The sequence shown here is derived from an EMBL/GenBank/DDBJ whole genome shotgun (WGS) entry which is preliminary data.</text>
</comment>
<dbReference type="InterPro" id="IPR013587">
    <property type="entry name" value="Nitrate/nitrite_sensing"/>
</dbReference>
<evidence type="ECO:0000259" key="6">
    <source>
        <dbReference type="PROSITE" id="PS50111"/>
    </source>
</evidence>
<dbReference type="PROSITE" id="PS50885">
    <property type="entry name" value="HAMP"/>
    <property type="match status" value="1"/>
</dbReference>
<keyword evidence="1 3" id="KW-0807">Transducer</keyword>
<keyword evidence="10" id="KW-1185">Reference proteome</keyword>
<evidence type="ECO:0000256" key="2">
    <source>
        <dbReference type="ARBA" id="ARBA00029447"/>
    </source>
</evidence>
<keyword evidence="5" id="KW-0472">Membrane</keyword>
<dbReference type="AlphaFoldDB" id="A0A3S3UC49"/>
<dbReference type="Pfam" id="PF00015">
    <property type="entry name" value="MCPsignal"/>
    <property type="match status" value="1"/>
</dbReference>
<feature type="domain" description="NIT" evidence="8">
    <location>
        <begin position="51"/>
        <end position="302"/>
    </location>
</feature>
<evidence type="ECO:0000256" key="1">
    <source>
        <dbReference type="ARBA" id="ARBA00023224"/>
    </source>
</evidence>
<dbReference type="PRINTS" id="PR00260">
    <property type="entry name" value="CHEMTRNSDUCR"/>
</dbReference>
<dbReference type="OrthoDB" id="3289104at2"/>
<dbReference type="EMBL" id="SACP01000003">
    <property type="protein sequence ID" value="RVU20590.1"/>
    <property type="molecule type" value="Genomic_DNA"/>
</dbReference>